<evidence type="ECO:0000256" key="3">
    <source>
        <dbReference type="SAM" id="MobiDB-lite"/>
    </source>
</evidence>
<sequence>MPYVYQPCRRSRLQWPQIWLDNPRQWSSAGASPGILQQTLIPFYENGSAPTTQSAPNPPVVYFEKATYTILRHLYPNKKNWVISPEFVYIKKLVHSWRHFDPELLSDKDIFDEFTLRLGLSQVKQLLVTGPSNCEHSIDSCVDFGLSKGEEYDYEGLEAISKERGRVGLVDVVDKVLPEAHHRLKSNRDGELDEVRTRKDEWSQSRKGTQMTKSQCKRLLQVKIVGEEDDLEQIQVATQDFEPYGLDVGNEEDFPRRPMVYPEFESWVEKLMTRGVPTGTDVVLEYGGVNAIVVSATKDETCKVWSLSKKKLLRNIMFPTIINSIALDFGEDVFYAGGRDGKIYIATLNIVADPNTHYGLHILWFQKK</sequence>
<protein>
    <submittedName>
        <fullName evidence="4">Uncharacterized protein</fullName>
    </submittedName>
</protein>
<keyword evidence="1" id="KW-0853">WD repeat</keyword>
<comment type="caution">
    <text evidence="4">The sequence shown here is derived from an EMBL/GenBank/DDBJ whole genome shotgun (WGS) entry which is preliminary data.</text>
</comment>
<proteinExistence type="predicted"/>
<feature type="region of interest" description="Disordered" evidence="3">
    <location>
        <begin position="187"/>
        <end position="208"/>
    </location>
</feature>
<dbReference type="STRING" id="4072.A0A2G2ZGF5"/>
<keyword evidence="2" id="KW-0677">Repeat</keyword>
<reference evidence="4 5" key="2">
    <citation type="journal article" date="2017" name="Genome Biol.">
        <title>New reference genome sequences of hot pepper reveal the massive evolution of plant disease-resistance genes by retroduplication.</title>
        <authorList>
            <person name="Kim S."/>
            <person name="Park J."/>
            <person name="Yeom S.I."/>
            <person name="Kim Y.M."/>
            <person name="Seo E."/>
            <person name="Kim K.T."/>
            <person name="Kim M.S."/>
            <person name="Lee J.M."/>
            <person name="Cheong K."/>
            <person name="Shin H.S."/>
            <person name="Kim S.B."/>
            <person name="Han K."/>
            <person name="Lee J."/>
            <person name="Park M."/>
            <person name="Lee H.A."/>
            <person name="Lee H.Y."/>
            <person name="Lee Y."/>
            <person name="Oh S."/>
            <person name="Lee J.H."/>
            <person name="Choi E."/>
            <person name="Choi E."/>
            <person name="Lee S.E."/>
            <person name="Jeon J."/>
            <person name="Kim H."/>
            <person name="Choi G."/>
            <person name="Song H."/>
            <person name="Lee J."/>
            <person name="Lee S.C."/>
            <person name="Kwon J.K."/>
            <person name="Lee H.Y."/>
            <person name="Koo N."/>
            <person name="Hong Y."/>
            <person name="Kim R.W."/>
            <person name="Kang W.H."/>
            <person name="Huh J.H."/>
            <person name="Kang B.C."/>
            <person name="Yang T.J."/>
            <person name="Lee Y.H."/>
            <person name="Bennetzen J.L."/>
            <person name="Choi D."/>
        </authorList>
    </citation>
    <scope>NUCLEOTIDE SEQUENCE [LARGE SCALE GENOMIC DNA]</scope>
    <source>
        <strain evidence="5">cv. CM334</strain>
    </source>
</reference>
<dbReference type="InterPro" id="IPR045227">
    <property type="entry name" value="WDR18/Ipi3/RID3"/>
</dbReference>
<accession>A0A2G2ZGF5</accession>
<dbReference type="PANTHER" id="PTHR18763:SF0">
    <property type="entry name" value="WD REPEAT-CONTAINING PROTEIN 18"/>
    <property type="match status" value="1"/>
</dbReference>
<dbReference type="PANTHER" id="PTHR18763">
    <property type="entry name" value="WD-REPEAT PROTEIN 18"/>
    <property type="match status" value="1"/>
</dbReference>
<dbReference type="InterPro" id="IPR015943">
    <property type="entry name" value="WD40/YVTN_repeat-like_dom_sf"/>
</dbReference>
<dbReference type="SUPFAM" id="SSF50978">
    <property type="entry name" value="WD40 repeat-like"/>
    <property type="match status" value="1"/>
</dbReference>
<organism evidence="4 5">
    <name type="scientific">Capsicum annuum</name>
    <name type="common">Capsicum pepper</name>
    <dbReference type="NCBI Taxonomy" id="4072"/>
    <lineage>
        <taxon>Eukaryota</taxon>
        <taxon>Viridiplantae</taxon>
        <taxon>Streptophyta</taxon>
        <taxon>Embryophyta</taxon>
        <taxon>Tracheophyta</taxon>
        <taxon>Spermatophyta</taxon>
        <taxon>Magnoliopsida</taxon>
        <taxon>eudicotyledons</taxon>
        <taxon>Gunneridae</taxon>
        <taxon>Pentapetalae</taxon>
        <taxon>asterids</taxon>
        <taxon>lamiids</taxon>
        <taxon>Solanales</taxon>
        <taxon>Solanaceae</taxon>
        <taxon>Solanoideae</taxon>
        <taxon>Capsiceae</taxon>
        <taxon>Capsicum</taxon>
    </lineage>
</organism>
<dbReference type="InterPro" id="IPR036322">
    <property type="entry name" value="WD40_repeat_dom_sf"/>
</dbReference>
<dbReference type="EMBL" id="AYRZ02000005">
    <property type="protein sequence ID" value="PHT81076.1"/>
    <property type="molecule type" value="Genomic_DNA"/>
</dbReference>
<evidence type="ECO:0000256" key="1">
    <source>
        <dbReference type="ARBA" id="ARBA00022574"/>
    </source>
</evidence>
<dbReference type="Proteomes" id="UP000222542">
    <property type="component" value="Unassembled WGS sequence"/>
</dbReference>
<dbReference type="Gramene" id="PHT81076">
    <property type="protein sequence ID" value="PHT81076"/>
    <property type="gene ID" value="T459_14091"/>
</dbReference>
<evidence type="ECO:0000313" key="4">
    <source>
        <dbReference type="EMBL" id="PHT81076.1"/>
    </source>
</evidence>
<reference evidence="4 5" key="1">
    <citation type="journal article" date="2014" name="Nat. Genet.">
        <title>Genome sequence of the hot pepper provides insights into the evolution of pungency in Capsicum species.</title>
        <authorList>
            <person name="Kim S."/>
            <person name="Park M."/>
            <person name="Yeom S.I."/>
            <person name="Kim Y.M."/>
            <person name="Lee J.M."/>
            <person name="Lee H.A."/>
            <person name="Seo E."/>
            <person name="Choi J."/>
            <person name="Cheong K."/>
            <person name="Kim K.T."/>
            <person name="Jung K."/>
            <person name="Lee G.W."/>
            <person name="Oh S.K."/>
            <person name="Bae C."/>
            <person name="Kim S.B."/>
            <person name="Lee H.Y."/>
            <person name="Kim S.Y."/>
            <person name="Kim M.S."/>
            <person name="Kang B.C."/>
            <person name="Jo Y.D."/>
            <person name="Yang H.B."/>
            <person name="Jeong H.J."/>
            <person name="Kang W.H."/>
            <person name="Kwon J.K."/>
            <person name="Shin C."/>
            <person name="Lim J.Y."/>
            <person name="Park J.H."/>
            <person name="Huh J.H."/>
            <person name="Kim J.S."/>
            <person name="Kim B.D."/>
            <person name="Cohen O."/>
            <person name="Paran I."/>
            <person name="Suh M.C."/>
            <person name="Lee S.B."/>
            <person name="Kim Y.K."/>
            <person name="Shin Y."/>
            <person name="Noh S.J."/>
            <person name="Park J."/>
            <person name="Seo Y.S."/>
            <person name="Kwon S.Y."/>
            <person name="Kim H.A."/>
            <person name="Park J.M."/>
            <person name="Kim H.J."/>
            <person name="Choi S.B."/>
            <person name="Bosland P.W."/>
            <person name="Reeves G."/>
            <person name="Jo S.H."/>
            <person name="Lee B.W."/>
            <person name="Cho H.T."/>
            <person name="Choi H.S."/>
            <person name="Lee M.S."/>
            <person name="Yu Y."/>
            <person name="Do Choi Y."/>
            <person name="Park B.S."/>
            <person name="van Deynze A."/>
            <person name="Ashrafi H."/>
            <person name="Hill T."/>
            <person name="Kim W.T."/>
            <person name="Pai H.S."/>
            <person name="Ahn H.K."/>
            <person name="Yeam I."/>
            <person name="Giovannoni J.J."/>
            <person name="Rose J.K."/>
            <person name="Sorensen I."/>
            <person name="Lee S.J."/>
            <person name="Kim R.W."/>
            <person name="Choi I.Y."/>
            <person name="Choi B.S."/>
            <person name="Lim J.S."/>
            <person name="Lee Y.H."/>
            <person name="Choi D."/>
        </authorList>
    </citation>
    <scope>NUCLEOTIDE SEQUENCE [LARGE SCALE GENOMIC DNA]</scope>
    <source>
        <strain evidence="5">cv. CM334</strain>
    </source>
</reference>
<name>A0A2G2ZGF5_CAPAN</name>
<keyword evidence="5" id="KW-1185">Reference proteome</keyword>
<evidence type="ECO:0000256" key="2">
    <source>
        <dbReference type="ARBA" id="ARBA00022737"/>
    </source>
</evidence>
<dbReference type="AlphaFoldDB" id="A0A2G2ZGF5"/>
<feature type="compositionally biased region" description="Basic and acidic residues" evidence="3">
    <location>
        <begin position="187"/>
        <end position="204"/>
    </location>
</feature>
<dbReference type="Gene3D" id="2.130.10.10">
    <property type="entry name" value="YVTN repeat-like/Quinoprotein amine dehydrogenase"/>
    <property type="match status" value="1"/>
</dbReference>
<gene>
    <name evidence="4" type="ORF">T459_14091</name>
</gene>
<evidence type="ECO:0000313" key="5">
    <source>
        <dbReference type="Proteomes" id="UP000222542"/>
    </source>
</evidence>